<keyword evidence="7" id="KW-1185">Reference proteome</keyword>
<dbReference type="InterPro" id="IPR000551">
    <property type="entry name" value="MerR-type_HTH_dom"/>
</dbReference>
<evidence type="ECO:0000313" key="6">
    <source>
        <dbReference type="EMBL" id="MBB5430652.1"/>
    </source>
</evidence>
<gene>
    <name evidence="6" type="ORF">HDA36_000736</name>
</gene>
<dbReference type="Pfam" id="PF13411">
    <property type="entry name" value="MerR_1"/>
    <property type="match status" value="1"/>
</dbReference>
<dbReference type="Gene3D" id="1.10.490.50">
    <property type="entry name" value="Antibiotic binding domain of TipA-like multidrug resistance regulators"/>
    <property type="match status" value="1"/>
</dbReference>
<dbReference type="InterPro" id="IPR009061">
    <property type="entry name" value="DNA-bd_dom_put_sf"/>
</dbReference>
<evidence type="ECO:0000313" key="7">
    <source>
        <dbReference type="Proteomes" id="UP000572635"/>
    </source>
</evidence>
<evidence type="ECO:0000256" key="3">
    <source>
        <dbReference type="ARBA" id="ARBA00023159"/>
    </source>
</evidence>
<protein>
    <submittedName>
        <fullName evidence="6">DNA-binding transcriptional MerR regulator</fullName>
    </submittedName>
</protein>
<dbReference type="InterPro" id="IPR047057">
    <property type="entry name" value="MerR_fam"/>
</dbReference>
<evidence type="ECO:0000256" key="1">
    <source>
        <dbReference type="ARBA" id="ARBA00023015"/>
    </source>
</evidence>
<evidence type="ECO:0000259" key="5">
    <source>
        <dbReference type="PROSITE" id="PS50937"/>
    </source>
</evidence>
<dbReference type="AlphaFoldDB" id="A0A7W8QHP6"/>
<dbReference type="GO" id="GO:0003677">
    <property type="term" value="F:DNA binding"/>
    <property type="evidence" value="ECO:0007669"/>
    <property type="project" value="UniProtKB-KW"/>
</dbReference>
<dbReference type="RefSeq" id="WP_184388681.1">
    <property type="nucleotide sequence ID" value="NZ_BAAAJD010000162.1"/>
</dbReference>
<proteinExistence type="predicted"/>
<dbReference type="InterPro" id="IPR012925">
    <property type="entry name" value="TipAS_dom"/>
</dbReference>
<reference evidence="6 7" key="1">
    <citation type="submission" date="2020-08" db="EMBL/GenBank/DDBJ databases">
        <title>Sequencing the genomes of 1000 actinobacteria strains.</title>
        <authorList>
            <person name="Klenk H.-P."/>
        </authorList>
    </citation>
    <scope>NUCLEOTIDE SEQUENCE [LARGE SCALE GENOMIC DNA]</scope>
    <source>
        <strain evidence="6 7">DSM 44551</strain>
    </source>
</reference>
<organism evidence="6 7">
    <name type="scientific">Nocardiopsis composta</name>
    <dbReference type="NCBI Taxonomy" id="157465"/>
    <lineage>
        <taxon>Bacteria</taxon>
        <taxon>Bacillati</taxon>
        <taxon>Actinomycetota</taxon>
        <taxon>Actinomycetes</taxon>
        <taxon>Streptosporangiales</taxon>
        <taxon>Nocardiopsidaceae</taxon>
        <taxon>Nocardiopsis</taxon>
    </lineage>
</organism>
<accession>A0A7W8QHP6</accession>
<dbReference type="Pfam" id="PF07739">
    <property type="entry name" value="TipAS"/>
    <property type="match status" value="1"/>
</dbReference>
<keyword evidence="1" id="KW-0805">Transcription regulation</keyword>
<keyword evidence="3" id="KW-0010">Activator</keyword>
<dbReference type="SMART" id="SM00422">
    <property type="entry name" value="HTH_MERR"/>
    <property type="match status" value="1"/>
</dbReference>
<dbReference type="SUPFAM" id="SSF46955">
    <property type="entry name" value="Putative DNA-binding domain"/>
    <property type="match status" value="1"/>
</dbReference>
<dbReference type="PANTHER" id="PTHR30204">
    <property type="entry name" value="REDOX-CYCLING DRUG-SENSING TRANSCRIPTIONAL ACTIVATOR SOXR"/>
    <property type="match status" value="1"/>
</dbReference>
<dbReference type="GO" id="GO:0003700">
    <property type="term" value="F:DNA-binding transcription factor activity"/>
    <property type="evidence" value="ECO:0007669"/>
    <property type="project" value="InterPro"/>
</dbReference>
<dbReference type="PANTHER" id="PTHR30204:SF90">
    <property type="entry name" value="HTH-TYPE TRANSCRIPTIONAL ACTIVATOR MTA"/>
    <property type="match status" value="1"/>
</dbReference>
<dbReference type="PROSITE" id="PS00552">
    <property type="entry name" value="HTH_MERR_1"/>
    <property type="match status" value="1"/>
</dbReference>
<dbReference type="Proteomes" id="UP000572635">
    <property type="component" value="Unassembled WGS sequence"/>
</dbReference>
<dbReference type="PROSITE" id="PS50937">
    <property type="entry name" value="HTH_MERR_2"/>
    <property type="match status" value="1"/>
</dbReference>
<sequence>MTEQGRTWKVGELARLTGLTVRTLHHYEHVGLVRASGRTAAGHRLYGEADLRRLYRVLALRDLGLSLEAIGGLLDGGPDLEGLLGGQLAQVERRIDALTALRGRLAAVLAAARAGGLSSDHLLGIIEGMSDVQGSMESYFTPEQLAELERRREEGGERAAEQAAAWPGLIAEVEAAMASGTDPASPEARELARRWTALLEEFHRGDGPMRDSLFRMYRENSAEIQSEYGGPSPEMIDFITRASAAGG</sequence>
<dbReference type="PRINTS" id="PR00040">
    <property type="entry name" value="HTHMERR"/>
</dbReference>
<dbReference type="InterPro" id="IPR036244">
    <property type="entry name" value="TipA-like_antibiotic-bd"/>
</dbReference>
<keyword evidence="2 6" id="KW-0238">DNA-binding</keyword>
<dbReference type="EMBL" id="JACHDB010000001">
    <property type="protein sequence ID" value="MBB5430652.1"/>
    <property type="molecule type" value="Genomic_DNA"/>
</dbReference>
<name>A0A7W8QHP6_9ACTN</name>
<keyword evidence="4" id="KW-0804">Transcription</keyword>
<evidence type="ECO:0000256" key="4">
    <source>
        <dbReference type="ARBA" id="ARBA00023163"/>
    </source>
</evidence>
<dbReference type="Gene3D" id="1.10.1660.10">
    <property type="match status" value="1"/>
</dbReference>
<comment type="caution">
    <text evidence="6">The sequence shown here is derived from an EMBL/GenBank/DDBJ whole genome shotgun (WGS) entry which is preliminary data.</text>
</comment>
<evidence type="ECO:0000256" key="2">
    <source>
        <dbReference type="ARBA" id="ARBA00023125"/>
    </source>
</evidence>
<feature type="domain" description="HTH merR-type" evidence="5">
    <location>
        <begin position="7"/>
        <end position="76"/>
    </location>
</feature>